<evidence type="ECO:0000256" key="9">
    <source>
        <dbReference type="ARBA" id="ARBA00022842"/>
    </source>
</evidence>
<evidence type="ECO:0000256" key="15">
    <source>
        <dbReference type="ARBA" id="ARBA00054703"/>
    </source>
</evidence>
<dbReference type="SUPFAM" id="SSF48576">
    <property type="entry name" value="Terpenoid synthases"/>
    <property type="match status" value="1"/>
</dbReference>
<protein>
    <recommendedName>
        <fullName evidence="12">Geranylgeranyl diphosphate synthase</fullName>
        <ecNumber evidence="4">2.5.1.29</ecNumber>
    </recommendedName>
    <alternativeName>
        <fullName evidence="13">Farnesyltranstransferase</fullName>
    </alternativeName>
</protein>
<evidence type="ECO:0000256" key="10">
    <source>
        <dbReference type="ARBA" id="ARBA00023171"/>
    </source>
</evidence>
<comment type="function">
    <text evidence="15">Catalyzes the condensation of farnesyl diphosphate (FPP) and isopentenyl diphosphate (IPP) to yield geranylgeranyl diphosphate (GGPP) needed for biosynthesis of carotenoids and diterpenes.</text>
</comment>
<dbReference type="PROSITE" id="PS00444">
    <property type="entry name" value="POLYPRENYL_SYNTHASE_2"/>
    <property type="match status" value="1"/>
</dbReference>
<dbReference type="InterPro" id="IPR008949">
    <property type="entry name" value="Isoprenoid_synthase_dom_sf"/>
</dbReference>
<dbReference type="InterPro" id="IPR000092">
    <property type="entry name" value="Polyprenyl_synt"/>
</dbReference>
<keyword evidence="5" id="KW-0602">Photosynthesis</keyword>
<reference evidence="17" key="1">
    <citation type="submission" date="2020-01" db="EMBL/GenBank/DDBJ databases">
        <authorList>
            <person name="Yang Y."/>
            <person name="Kwon Y.M."/>
        </authorList>
    </citation>
    <scope>NUCLEOTIDE SEQUENCE</scope>
    <source>
        <strain evidence="17">PG104</strain>
    </source>
</reference>
<dbReference type="PROSITE" id="PS00723">
    <property type="entry name" value="POLYPRENYL_SYNTHASE_1"/>
    <property type="match status" value="1"/>
</dbReference>
<evidence type="ECO:0000256" key="13">
    <source>
        <dbReference type="ARBA" id="ARBA00032052"/>
    </source>
</evidence>
<dbReference type="PANTHER" id="PTHR43281">
    <property type="entry name" value="FARNESYL DIPHOSPHATE SYNTHASE"/>
    <property type="match status" value="1"/>
</dbReference>
<evidence type="ECO:0000313" key="18">
    <source>
        <dbReference type="Proteomes" id="UP000679284"/>
    </source>
</evidence>
<proteinExistence type="inferred from homology"/>
<evidence type="ECO:0000256" key="7">
    <source>
        <dbReference type="ARBA" id="ARBA00022723"/>
    </source>
</evidence>
<dbReference type="RefSeq" id="WP_211783044.1">
    <property type="nucleotide sequence ID" value="NZ_CP047289.1"/>
</dbReference>
<evidence type="ECO:0000256" key="11">
    <source>
        <dbReference type="ARBA" id="ARBA00023229"/>
    </source>
</evidence>
<comment type="catalytic activity">
    <reaction evidence="14">
        <text>isopentenyl diphosphate + (2E,6E)-farnesyl diphosphate = (2E,6E,10E)-geranylgeranyl diphosphate + diphosphate</text>
        <dbReference type="Rhea" id="RHEA:17653"/>
        <dbReference type="ChEBI" id="CHEBI:33019"/>
        <dbReference type="ChEBI" id="CHEBI:58756"/>
        <dbReference type="ChEBI" id="CHEBI:128769"/>
        <dbReference type="ChEBI" id="CHEBI:175763"/>
        <dbReference type="EC" id="2.5.1.29"/>
    </reaction>
</comment>
<dbReference type="AlphaFoldDB" id="A0A8J8MSB0"/>
<evidence type="ECO:0000256" key="1">
    <source>
        <dbReference type="ARBA" id="ARBA00001946"/>
    </source>
</evidence>
<dbReference type="Pfam" id="PF00348">
    <property type="entry name" value="polyprenyl_synt"/>
    <property type="match status" value="1"/>
</dbReference>
<dbReference type="FunFam" id="1.10.600.10:FF:000001">
    <property type="entry name" value="Geranylgeranyl diphosphate synthase"/>
    <property type="match status" value="1"/>
</dbReference>
<keyword evidence="7" id="KW-0479">Metal-binding</keyword>
<keyword evidence="6 16" id="KW-0808">Transferase</keyword>
<organism evidence="17 18">
    <name type="scientific">Falsirhodobacter algicola</name>
    <dbReference type="NCBI Taxonomy" id="2692330"/>
    <lineage>
        <taxon>Bacteria</taxon>
        <taxon>Pseudomonadati</taxon>
        <taxon>Pseudomonadota</taxon>
        <taxon>Alphaproteobacteria</taxon>
        <taxon>Rhodobacterales</taxon>
        <taxon>Paracoccaceae</taxon>
        <taxon>Falsirhodobacter</taxon>
    </lineage>
</organism>
<dbReference type="EMBL" id="CP047289">
    <property type="protein sequence ID" value="QUS35825.1"/>
    <property type="molecule type" value="Genomic_DNA"/>
</dbReference>
<keyword evidence="18" id="KW-1185">Reference proteome</keyword>
<dbReference type="InterPro" id="IPR033749">
    <property type="entry name" value="Polyprenyl_synt_CS"/>
</dbReference>
<gene>
    <name evidence="17" type="ORF">GR316_05860</name>
</gene>
<name>A0A8J8MSB0_9RHOB</name>
<dbReference type="KEGG" id="fap:GR316_05860"/>
<keyword evidence="10" id="KW-0149">Chlorophyll biosynthesis</keyword>
<evidence type="ECO:0000256" key="14">
    <source>
        <dbReference type="ARBA" id="ARBA00048119"/>
    </source>
</evidence>
<dbReference type="Gene3D" id="1.10.600.10">
    <property type="entry name" value="Farnesyl Diphosphate Synthase"/>
    <property type="match status" value="1"/>
</dbReference>
<evidence type="ECO:0000256" key="4">
    <source>
        <dbReference type="ARBA" id="ARBA00012382"/>
    </source>
</evidence>
<dbReference type="GO" id="GO:0015979">
    <property type="term" value="P:photosynthesis"/>
    <property type="evidence" value="ECO:0007669"/>
    <property type="project" value="UniProtKB-KW"/>
</dbReference>
<sequence length="318" mass="33863">MNITPDLLHSGCHAERFAAFRLALERRMQTHMVPPAGAPARLMAASTGAIMASGKRMRPFLVHLAGAGAEDSDILDAGCALEMVHSASLILDDLPCMDDAALRRGQAASHVAYGEATAILGAVGLMNHAFGIVAGMGTDSARRVDLVAALSHAIGWAGLVAGQEYDVNGFAPEDRVGSTVLDRIARVNRMKTGVLLVAAVEMGSILAGHGIARRQHLRRFAEDLGQAFQIADDLGDVTKTAEEFGKDVGKDEGKATLVAELGTDRALRRCLDLLLRAQHSLDAADVDSGPWQWMIGQVFDRDLLAARVSAPRDERVTQ</sequence>
<dbReference type="EC" id="2.5.1.29" evidence="4"/>
<dbReference type="Proteomes" id="UP000679284">
    <property type="component" value="Chromosome"/>
</dbReference>
<comment type="cofactor">
    <cofactor evidence="1">
        <name>Mg(2+)</name>
        <dbReference type="ChEBI" id="CHEBI:18420"/>
    </cofactor>
</comment>
<keyword evidence="8" id="KW-0125">Carotenoid biosynthesis</keyword>
<dbReference type="GO" id="GO:0046872">
    <property type="term" value="F:metal ion binding"/>
    <property type="evidence" value="ECO:0007669"/>
    <property type="project" value="UniProtKB-KW"/>
</dbReference>
<evidence type="ECO:0000256" key="12">
    <source>
        <dbReference type="ARBA" id="ARBA00023818"/>
    </source>
</evidence>
<evidence type="ECO:0000313" key="17">
    <source>
        <dbReference type="EMBL" id="QUS35825.1"/>
    </source>
</evidence>
<dbReference type="GO" id="GO:0015995">
    <property type="term" value="P:chlorophyll biosynthetic process"/>
    <property type="evidence" value="ECO:0007669"/>
    <property type="project" value="UniProtKB-KW"/>
</dbReference>
<evidence type="ECO:0000256" key="3">
    <source>
        <dbReference type="ARBA" id="ARBA00006706"/>
    </source>
</evidence>
<comment type="similarity">
    <text evidence="3 16">Belongs to the FPP/GGPP synthase family.</text>
</comment>
<evidence type="ECO:0000256" key="8">
    <source>
        <dbReference type="ARBA" id="ARBA00022746"/>
    </source>
</evidence>
<comment type="pathway">
    <text evidence="2">Isoprenoid biosynthesis; geranylgeranyl diphosphate biosynthesis; geranylgeranyl diphosphate from farnesyl diphosphate and isopentenyl diphosphate: step 1/1.</text>
</comment>
<dbReference type="SFLD" id="SFLDS00005">
    <property type="entry name" value="Isoprenoid_Synthase_Type_I"/>
    <property type="match status" value="1"/>
</dbReference>
<evidence type="ECO:0000256" key="6">
    <source>
        <dbReference type="ARBA" id="ARBA00022679"/>
    </source>
</evidence>
<evidence type="ECO:0000256" key="16">
    <source>
        <dbReference type="RuleBase" id="RU004466"/>
    </source>
</evidence>
<dbReference type="CDD" id="cd00685">
    <property type="entry name" value="Trans_IPPS_HT"/>
    <property type="match status" value="1"/>
</dbReference>
<evidence type="ECO:0000256" key="5">
    <source>
        <dbReference type="ARBA" id="ARBA00022531"/>
    </source>
</evidence>
<dbReference type="GO" id="GO:0016117">
    <property type="term" value="P:carotenoid biosynthetic process"/>
    <property type="evidence" value="ECO:0007669"/>
    <property type="project" value="UniProtKB-KW"/>
</dbReference>
<evidence type="ECO:0000256" key="2">
    <source>
        <dbReference type="ARBA" id="ARBA00005221"/>
    </source>
</evidence>
<dbReference type="GO" id="GO:0004311">
    <property type="term" value="F:geranylgeranyl diphosphate synthase activity"/>
    <property type="evidence" value="ECO:0007669"/>
    <property type="project" value="UniProtKB-EC"/>
</dbReference>
<keyword evidence="11" id="KW-0414">Isoprene biosynthesis</keyword>
<accession>A0A8J8MSB0</accession>
<keyword evidence="9" id="KW-0460">Magnesium</keyword>
<dbReference type="PANTHER" id="PTHR43281:SF1">
    <property type="entry name" value="FARNESYL DIPHOSPHATE SYNTHASE"/>
    <property type="match status" value="1"/>
</dbReference>